<feature type="region of interest" description="Disordered" evidence="1">
    <location>
        <begin position="217"/>
        <end position="241"/>
    </location>
</feature>
<dbReference type="Proteomes" id="UP000887229">
    <property type="component" value="Unassembled WGS sequence"/>
</dbReference>
<gene>
    <name evidence="2" type="ORF">F5Z01DRAFT_639076</name>
</gene>
<dbReference type="AlphaFoldDB" id="A0A9P8CM84"/>
<proteinExistence type="predicted"/>
<dbReference type="OrthoDB" id="10554845at2759"/>
<sequence>MASYTHALVDTSTSVDESQNGMLTLGDPYMGDDSANNPDYLGLPNQEGFMVDPRVVAYSNFLYQEAVQAGDFIEQPQFVAQQPGSMLSEAHEICLLSLFLFCSILFLHTPYCVLPYENLFTDFFQSFMPMPEPAQISVMASIPEPAQTSVMAPIPISLPLPQTTEQPQHHSFTNTGLSHHEPSPPALLVSAGQGQYRAATDAELVENYLQFKKHRQGPSAANAAQSITTTPVPEAAPKPPTLSDVPDHFVKAYEQLIKDNVFVEDGCVCVSFEGDTVHFVKNLKDIKVMGFLAFPVSPEKRQELESQGVQANHKSMYDLMVYNESSPIPAGEILHVQQS</sequence>
<feature type="region of interest" description="Disordered" evidence="1">
    <location>
        <begin position="162"/>
        <end position="182"/>
    </location>
</feature>
<feature type="compositionally biased region" description="Polar residues" evidence="1">
    <location>
        <begin position="222"/>
        <end position="231"/>
    </location>
</feature>
<name>A0A9P8CM84_9HYPO</name>
<accession>A0A9P8CM84</accession>
<evidence type="ECO:0000256" key="1">
    <source>
        <dbReference type="SAM" id="MobiDB-lite"/>
    </source>
</evidence>
<keyword evidence="3" id="KW-1185">Reference proteome</keyword>
<reference evidence="2" key="1">
    <citation type="journal article" date="2021" name="IMA Fungus">
        <title>Genomic characterization of three marine fungi, including Emericellopsis atlantica sp. nov. with signatures of a generalist lifestyle and marine biomass degradation.</title>
        <authorList>
            <person name="Hagestad O.C."/>
            <person name="Hou L."/>
            <person name="Andersen J.H."/>
            <person name="Hansen E.H."/>
            <person name="Altermark B."/>
            <person name="Li C."/>
            <person name="Kuhnert E."/>
            <person name="Cox R.J."/>
            <person name="Crous P.W."/>
            <person name="Spatafora J.W."/>
            <person name="Lail K."/>
            <person name="Amirebrahimi M."/>
            <person name="Lipzen A."/>
            <person name="Pangilinan J."/>
            <person name="Andreopoulos W."/>
            <person name="Hayes R.D."/>
            <person name="Ng V."/>
            <person name="Grigoriev I.V."/>
            <person name="Jackson S.A."/>
            <person name="Sutton T.D.S."/>
            <person name="Dobson A.D.W."/>
            <person name="Rama T."/>
        </authorList>
    </citation>
    <scope>NUCLEOTIDE SEQUENCE</scope>
    <source>
        <strain evidence="2">TS7</strain>
    </source>
</reference>
<evidence type="ECO:0000313" key="2">
    <source>
        <dbReference type="EMBL" id="KAG9251775.1"/>
    </source>
</evidence>
<dbReference type="GeneID" id="70293319"/>
<comment type="caution">
    <text evidence="2">The sequence shown here is derived from an EMBL/GenBank/DDBJ whole genome shotgun (WGS) entry which is preliminary data.</text>
</comment>
<feature type="compositionally biased region" description="Polar residues" evidence="1">
    <location>
        <begin position="162"/>
        <end position="177"/>
    </location>
</feature>
<dbReference type="RefSeq" id="XP_046115699.1">
    <property type="nucleotide sequence ID" value="XM_046262416.1"/>
</dbReference>
<protein>
    <submittedName>
        <fullName evidence="2">Uncharacterized protein</fullName>
    </submittedName>
</protein>
<evidence type="ECO:0000313" key="3">
    <source>
        <dbReference type="Proteomes" id="UP000887229"/>
    </source>
</evidence>
<dbReference type="EMBL" id="MU251266">
    <property type="protein sequence ID" value="KAG9251775.1"/>
    <property type="molecule type" value="Genomic_DNA"/>
</dbReference>
<organism evidence="2 3">
    <name type="scientific">Emericellopsis atlantica</name>
    <dbReference type="NCBI Taxonomy" id="2614577"/>
    <lineage>
        <taxon>Eukaryota</taxon>
        <taxon>Fungi</taxon>
        <taxon>Dikarya</taxon>
        <taxon>Ascomycota</taxon>
        <taxon>Pezizomycotina</taxon>
        <taxon>Sordariomycetes</taxon>
        <taxon>Hypocreomycetidae</taxon>
        <taxon>Hypocreales</taxon>
        <taxon>Bionectriaceae</taxon>
        <taxon>Emericellopsis</taxon>
    </lineage>
</organism>